<accession>A0A9P7SV54</accession>
<reference evidence="2" key="1">
    <citation type="journal article" date="2020" name="bioRxiv">
        <title>Whole genome comparisons of ergot fungi reveals the divergence and evolution of species within the genus Claviceps are the result of varying mechanisms driving genome evolution and host range expansion.</title>
        <authorList>
            <person name="Wyka S.A."/>
            <person name="Mondo S.J."/>
            <person name="Liu M."/>
            <person name="Dettman J."/>
            <person name="Nalam V."/>
            <person name="Broders K.D."/>
        </authorList>
    </citation>
    <scope>NUCLEOTIDE SEQUENCE</scope>
    <source>
        <strain evidence="2">CCC 602</strain>
    </source>
</reference>
<evidence type="ECO:0000313" key="3">
    <source>
        <dbReference type="Proteomes" id="UP000748025"/>
    </source>
</evidence>
<evidence type="ECO:0000256" key="1">
    <source>
        <dbReference type="SAM" id="MobiDB-lite"/>
    </source>
</evidence>
<dbReference type="AlphaFoldDB" id="A0A9P7SV54"/>
<organism evidence="2 3">
    <name type="scientific">Claviceps pusilla</name>
    <dbReference type="NCBI Taxonomy" id="123648"/>
    <lineage>
        <taxon>Eukaryota</taxon>
        <taxon>Fungi</taxon>
        <taxon>Dikarya</taxon>
        <taxon>Ascomycota</taxon>
        <taxon>Pezizomycotina</taxon>
        <taxon>Sordariomycetes</taxon>
        <taxon>Hypocreomycetidae</taxon>
        <taxon>Hypocreales</taxon>
        <taxon>Clavicipitaceae</taxon>
        <taxon>Claviceps</taxon>
    </lineage>
</organism>
<proteinExistence type="predicted"/>
<evidence type="ECO:0000313" key="2">
    <source>
        <dbReference type="EMBL" id="KAG5997417.1"/>
    </source>
</evidence>
<dbReference type="PANTHER" id="PTHR39596:SF4">
    <property type="entry name" value="HET DOMAIN PROTEIN (AFU_ORTHOLOGUE AFUA_3G03140)-RELATED"/>
    <property type="match status" value="1"/>
</dbReference>
<feature type="region of interest" description="Disordered" evidence="1">
    <location>
        <begin position="639"/>
        <end position="666"/>
    </location>
</feature>
<feature type="compositionally biased region" description="Polar residues" evidence="1">
    <location>
        <begin position="647"/>
        <end position="657"/>
    </location>
</feature>
<sequence>MSTVRIIRTARRHALQPPQAVDTTASRSQMNHLPSFQDQTRPYPPVPYVGSDTIPEGRFHDIPGHRGWRLEDIQRGDVAQGHGEDDTTAFYQDWLYFGLLGELSVVAGIKGPRRADFVVEQVGVGEAAASSVRPWVVSSKKLDGFIRTRVLRIAKMGAAERAGAVGVLGRALDTASRVTDVVWRVWARQPAREAILVSAMVLGSSVDSGLRLVVPLSRQDMEGGGGTGTRTGTGAESGVRAVGRRWRLGAVAAGLMALDGWCRRDIAVAEGALCAVSLYCAAHLRRGAAAQTAGDAHARCTEFACQRHQVDEARYQTAHVRAACSGSDCPRWRVDAAQLEALVEAGRIPYIQLRLAPRGQLVASLRSFRDSIAQGPHNRCVIFSHVWADGLGNPRDNALPVCQLRRFYDMLEDSPWEEVVGRQMLGAEGRGRRGRLGRPAGNKAATSSAHRTHVFPPRALRRWTRRSFRRPVNIWIDTLCVPLAPGPRATAIGMLKRYYGFAAMTAVLDNSLCGIRLGSCSDAEALLRVGLSSWMSRCWTMQEAVISGGALVVRFADGWLPLLDHVALVRRKSPVISVNVMRDAQQARIRRWRRCLATAFTGLSTLLSPTHPGRLCAHACRHILCCCCSCRRPAAATRHKKHTTKKNSIQLRQQGRTEASETDRSKGTWLAASPRLLYDAKQLFTSLAALSHDSATDPLHRIILSWNGLRHRNTSRPSDRFLNFAFACAREDDEQSSLRGVLRLPVQERLRAWYLAQRALPADLLFVRGPRMDVGGFRWAPADIWPASMEDVGPARCLRAREAGVPPGDNAGPAPGSGSVVEGSLCVCKPALLLGELPGHAHPWRVRDCTKDALHRVVLDEADHGVRLRGSVAVILRGDAAGDFDATTTVGAVLDNVSVHATRMEGSFVCRAVVTVAGAVGEDAEELMDARAAEEQTWVVS</sequence>
<dbReference type="Proteomes" id="UP000748025">
    <property type="component" value="Unassembled WGS sequence"/>
</dbReference>
<comment type="caution">
    <text evidence="2">The sequence shown here is derived from an EMBL/GenBank/DDBJ whole genome shotgun (WGS) entry which is preliminary data.</text>
</comment>
<gene>
    <name evidence="2" type="ORF">E4U43_002636</name>
</gene>
<protein>
    <recommendedName>
        <fullName evidence="4">Heterokaryon incompatibility domain-containing protein</fullName>
    </recommendedName>
</protein>
<dbReference type="OrthoDB" id="5130764at2759"/>
<dbReference type="PANTHER" id="PTHR39596">
    <property type="match status" value="1"/>
</dbReference>
<dbReference type="EMBL" id="SRPW01001950">
    <property type="protein sequence ID" value="KAG5997417.1"/>
    <property type="molecule type" value="Genomic_DNA"/>
</dbReference>
<evidence type="ECO:0008006" key="4">
    <source>
        <dbReference type="Google" id="ProtNLM"/>
    </source>
</evidence>
<name>A0A9P7SV54_9HYPO</name>
<keyword evidence="3" id="KW-1185">Reference proteome</keyword>